<dbReference type="SUPFAM" id="SSF53383">
    <property type="entry name" value="PLP-dependent transferases"/>
    <property type="match status" value="1"/>
</dbReference>
<proteinExistence type="predicted"/>
<dbReference type="STRING" id="999552.METH_02690"/>
<protein>
    <recommendedName>
        <fullName evidence="3">Serine hydroxymethyltransferase</fullName>
    </recommendedName>
</protein>
<dbReference type="EMBL" id="CP006773">
    <property type="protein sequence ID" value="AHD02848.1"/>
    <property type="molecule type" value="Genomic_DNA"/>
</dbReference>
<dbReference type="InterPro" id="IPR015424">
    <property type="entry name" value="PyrdxlP-dep_Trfase"/>
</dbReference>
<dbReference type="Gene3D" id="3.90.1150.10">
    <property type="entry name" value="Aspartate Aminotransferase, domain 1"/>
    <property type="match status" value="1"/>
</dbReference>
<reference evidence="1 2" key="1">
    <citation type="submission" date="2013-09" db="EMBL/GenBank/DDBJ databases">
        <authorList>
            <consortium name="DOE Joint Genome Institute"/>
            <person name="Klenk H.-P."/>
            <person name="Huntemann M."/>
            <person name="Han J."/>
            <person name="Chen A."/>
            <person name="Kyrpides N."/>
            <person name="Mavromatis K."/>
            <person name="Markowitz V."/>
            <person name="Palaniappan K."/>
            <person name="Ivanova N."/>
            <person name="Schaumberg A."/>
            <person name="Pati A."/>
            <person name="Liolios K."/>
            <person name="Nordberg H.P."/>
            <person name="Cantor M.N."/>
            <person name="Hua S.X."/>
            <person name="Woyke T."/>
        </authorList>
    </citation>
    <scope>NUCLEOTIDE SEQUENCE [LARGE SCALE GENOMIC DNA]</scope>
    <source>
        <strain evidence="1 2">DSM 14336</strain>
    </source>
</reference>
<evidence type="ECO:0000313" key="1">
    <source>
        <dbReference type="EMBL" id="AHD02848.1"/>
    </source>
</evidence>
<gene>
    <name evidence="1" type="ORF">METH_02690</name>
</gene>
<accession>V9VY33</accession>
<dbReference type="Proteomes" id="UP000018780">
    <property type="component" value="Chromosome"/>
</dbReference>
<dbReference type="KEGG" id="lmd:METH_02690"/>
<keyword evidence="2" id="KW-1185">Reference proteome</keyword>
<evidence type="ECO:0000313" key="2">
    <source>
        <dbReference type="Proteomes" id="UP000018780"/>
    </source>
</evidence>
<dbReference type="PATRIC" id="fig|999552.6.peg.535"/>
<sequence length="104" mass="10774">MTQSHQFALEAVGYGGGQAASKQLRKAGFLACGIGLPVAEGPGVMNGLRIGTPELVRGGVKPRHAPQLAELTARGLRAEDPAALAAETAEVRAVFPGMHYIRQG</sequence>
<dbReference type="AlphaFoldDB" id="V9VY33"/>
<dbReference type="InterPro" id="IPR015422">
    <property type="entry name" value="PyrdxlP-dep_Trfase_small"/>
</dbReference>
<organism evidence="1 2">
    <name type="scientific">Leisingera methylohalidivorans DSM 14336</name>
    <dbReference type="NCBI Taxonomy" id="999552"/>
    <lineage>
        <taxon>Bacteria</taxon>
        <taxon>Pseudomonadati</taxon>
        <taxon>Pseudomonadota</taxon>
        <taxon>Alphaproteobacteria</taxon>
        <taxon>Rhodobacterales</taxon>
        <taxon>Roseobacteraceae</taxon>
        <taxon>Leisingera</taxon>
    </lineage>
</organism>
<evidence type="ECO:0008006" key="3">
    <source>
        <dbReference type="Google" id="ProtNLM"/>
    </source>
</evidence>
<name>V9VY33_9RHOB</name>
<dbReference type="HOGENOM" id="CLU_2246651_0_0_5"/>